<evidence type="ECO:0000313" key="21">
    <source>
        <dbReference type="RefSeq" id="XP_028285526.1"/>
    </source>
</evidence>
<evidence type="ECO:0000256" key="15">
    <source>
        <dbReference type="SAM" id="MobiDB-lite"/>
    </source>
</evidence>
<keyword evidence="4" id="KW-0254">Endocytosis</keyword>
<reference evidence="21" key="1">
    <citation type="submission" date="2025-08" db="UniProtKB">
        <authorList>
            <consortium name="RefSeq"/>
        </authorList>
    </citation>
    <scope>IDENTIFICATION</scope>
</reference>
<dbReference type="PROSITE" id="PS50041">
    <property type="entry name" value="C_TYPE_LECTIN_2"/>
    <property type="match status" value="1"/>
</dbReference>
<evidence type="ECO:0000256" key="9">
    <source>
        <dbReference type="ARBA" id="ARBA00022989"/>
    </source>
</evidence>
<dbReference type="InterPro" id="IPR009030">
    <property type="entry name" value="Growth_fac_rcpt_cys_sf"/>
</dbReference>
<dbReference type="SUPFAM" id="SSF57196">
    <property type="entry name" value="EGF/Laminin"/>
    <property type="match status" value="2"/>
</dbReference>
<dbReference type="InterPro" id="IPR018097">
    <property type="entry name" value="EGF_Ca-bd_CS"/>
</dbReference>
<keyword evidence="5 16" id="KW-0812">Transmembrane</keyword>
<evidence type="ECO:0000256" key="5">
    <source>
        <dbReference type="ARBA" id="ARBA00022692"/>
    </source>
</evidence>
<dbReference type="CDD" id="cd03600">
    <property type="entry name" value="CLECT_thrombomodulin_like"/>
    <property type="match status" value="1"/>
</dbReference>
<evidence type="ECO:0000256" key="10">
    <source>
        <dbReference type="ARBA" id="ARBA00023136"/>
    </source>
</evidence>
<dbReference type="Pfam" id="PF14670">
    <property type="entry name" value="FXa_inhibition"/>
    <property type="match status" value="1"/>
</dbReference>
<comment type="caution">
    <text evidence="14">Lacks conserved residue(s) required for the propagation of feature annotation.</text>
</comment>
<dbReference type="GO" id="GO:0050840">
    <property type="term" value="F:extracellular matrix binding"/>
    <property type="evidence" value="ECO:0007669"/>
    <property type="project" value="TreeGrafter"/>
</dbReference>
<keyword evidence="11" id="KW-1015">Disulfide bond</keyword>
<feature type="signal peptide" evidence="17">
    <location>
        <begin position="1"/>
        <end position="28"/>
    </location>
</feature>
<dbReference type="OrthoDB" id="10045365at2759"/>
<dbReference type="GO" id="GO:1990430">
    <property type="term" value="F:extracellular matrix protein binding"/>
    <property type="evidence" value="ECO:0007669"/>
    <property type="project" value="TreeGrafter"/>
</dbReference>
<dbReference type="GO" id="GO:0006897">
    <property type="term" value="P:endocytosis"/>
    <property type="evidence" value="ECO:0007669"/>
    <property type="project" value="UniProtKB-KW"/>
</dbReference>
<dbReference type="InterPro" id="IPR049883">
    <property type="entry name" value="NOTCH1_EGF-like"/>
</dbReference>
<dbReference type="Gene3D" id="3.10.100.10">
    <property type="entry name" value="Mannose-Binding Protein A, subunit A"/>
    <property type="match status" value="1"/>
</dbReference>
<dbReference type="GO" id="GO:0009897">
    <property type="term" value="C:external side of plasma membrane"/>
    <property type="evidence" value="ECO:0007669"/>
    <property type="project" value="TreeGrafter"/>
</dbReference>
<dbReference type="InterPro" id="IPR016186">
    <property type="entry name" value="C-type_lectin-like/link_sf"/>
</dbReference>
<protein>
    <submittedName>
        <fullName evidence="21">CD248 molecule, endosialin a</fullName>
    </submittedName>
</protein>
<evidence type="ECO:0000256" key="17">
    <source>
        <dbReference type="SAM" id="SignalP"/>
    </source>
</evidence>
<keyword evidence="3" id="KW-0597">Phosphoprotein</keyword>
<dbReference type="SMART" id="SM00181">
    <property type="entry name" value="EGF"/>
    <property type="match status" value="5"/>
</dbReference>
<evidence type="ECO:0000256" key="12">
    <source>
        <dbReference type="ARBA" id="ARBA00023170"/>
    </source>
</evidence>
<dbReference type="GeneID" id="114451153"/>
<evidence type="ECO:0000259" key="19">
    <source>
        <dbReference type="PROSITE" id="PS50041"/>
    </source>
</evidence>
<evidence type="ECO:0000256" key="6">
    <source>
        <dbReference type="ARBA" id="ARBA00022729"/>
    </source>
</evidence>
<dbReference type="PANTHER" id="PTHR14789">
    <property type="entry name" value="CHONDROLECTIN VARIANT CHODLFDELTAE"/>
    <property type="match status" value="1"/>
</dbReference>
<dbReference type="PANTHER" id="PTHR14789:SF4">
    <property type="entry name" value="ENDOSIALIN"/>
    <property type="match status" value="1"/>
</dbReference>
<keyword evidence="2 14" id="KW-0245">EGF-like domain</keyword>
<evidence type="ECO:0000256" key="4">
    <source>
        <dbReference type="ARBA" id="ARBA00022583"/>
    </source>
</evidence>
<evidence type="ECO:0000259" key="18">
    <source>
        <dbReference type="PROSITE" id="PS50026"/>
    </source>
</evidence>
<dbReference type="Proteomes" id="UP000515145">
    <property type="component" value="Chromosome 18"/>
</dbReference>
<dbReference type="GO" id="GO:0030246">
    <property type="term" value="F:carbohydrate binding"/>
    <property type="evidence" value="ECO:0007669"/>
    <property type="project" value="UniProtKB-KW"/>
</dbReference>
<dbReference type="FunFam" id="2.10.25.10:FF:000406">
    <property type="entry name" value="CD248 molecule"/>
    <property type="match status" value="1"/>
</dbReference>
<dbReference type="SUPFAM" id="SSF56436">
    <property type="entry name" value="C-type lectin-like"/>
    <property type="match status" value="1"/>
</dbReference>
<keyword evidence="8" id="KW-0677">Repeat</keyword>
<evidence type="ECO:0000256" key="13">
    <source>
        <dbReference type="ARBA" id="ARBA00023180"/>
    </source>
</evidence>
<evidence type="ECO:0000256" key="8">
    <source>
        <dbReference type="ARBA" id="ARBA00022737"/>
    </source>
</evidence>
<dbReference type="SMART" id="SM00034">
    <property type="entry name" value="CLECT"/>
    <property type="match status" value="1"/>
</dbReference>
<evidence type="ECO:0000256" key="7">
    <source>
        <dbReference type="ARBA" id="ARBA00022734"/>
    </source>
</evidence>
<dbReference type="GO" id="GO:0031012">
    <property type="term" value="C:extracellular matrix"/>
    <property type="evidence" value="ECO:0007669"/>
    <property type="project" value="TreeGrafter"/>
</dbReference>
<dbReference type="PROSITE" id="PS00010">
    <property type="entry name" value="ASX_HYDROXYL"/>
    <property type="match status" value="1"/>
</dbReference>
<comment type="subcellular location">
    <subcellularLocation>
        <location evidence="1">Membrane</location>
        <topology evidence="1">Single-pass type I membrane protein</topology>
    </subcellularLocation>
</comment>
<dbReference type="InterPro" id="IPR001304">
    <property type="entry name" value="C-type_lectin-like"/>
</dbReference>
<dbReference type="InterPro" id="IPR000152">
    <property type="entry name" value="EGF-type_Asp/Asn_hydroxyl_site"/>
</dbReference>
<evidence type="ECO:0000313" key="20">
    <source>
        <dbReference type="Proteomes" id="UP000515145"/>
    </source>
</evidence>
<sequence>MGSLVSSVDVILLTSLFILLFGFSSVLGQDLREQDALCNADGCFVVYFQRKTFLESWRACKEKGGNLATIKRQQDAASISTLFSTVDLRSSNTEVRVWIGLQRQPRQCAANRPLRGFSWTTGDQDTEYTNWMKDDSLNMCSVPRCVVMGYSTKEQNENFKWLDGSCSVPVDGYLCHYTYKKMCHALWGEGAGNALYTTPFNLVTTQQRYLPFGSVATMPCPLGAKEEQSVLCMLKEGGLVGWSREQPLCSEPSVAHNWCHQNNGGCEHYCRTAGDHSYCECADGYQLEEDGQSCELSDVCQGAPCEFECVPLSNSYRCACPEGYMLAPNESNCIDVDECLQSPCEQLCENLQGTFECRCQDGYHFDTMGGCEDIDECIDDPCEHACENTPGSHICHCHLGFSSVPEDPSRCQDIDECQIPGTCEQMCVNYDGGFECYCEEGFVLRSDQYSCQKRVEGDNQAAVTHRTGLVWDPANYDWNAEQSHTEWPTEEEQSLDWLTDPPRVLNSDVIWVTTASQEALPTDSVLGPLILGEEDEGGIGAELLEWGQTSQSEPNILSTNTYTMPPPTSYSTTPDWYGDKEEEEATTMVPFLSTSTISEGAWNWWAGVPQKEEQDLLRENSQYPEEELGGKEEDLVEIIQSQDLTVPTQFTASQPPLSKGGGSGDIPESAQKDRSSTWLLVGLLVPICIIIVVMVALGIVYCTRCAVQPRNKNATDCYHWISGAHDKQGAPNPSAGVKTHV</sequence>
<organism evidence="20 21">
    <name type="scientific">Parambassis ranga</name>
    <name type="common">Indian glassy fish</name>
    <dbReference type="NCBI Taxonomy" id="210632"/>
    <lineage>
        <taxon>Eukaryota</taxon>
        <taxon>Metazoa</taxon>
        <taxon>Chordata</taxon>
        <taxon>Craniata</taxon>
        <taxon>Vertebrata</taxon>
        <taxon>Euteleostomi</taxon>
        <taxon>Actinopterygii</taxon>
        <taxon>Neopterygii</taxon>
        <taxon>Teleostei</taxon>
        <taxon>Neoteleostei</taxon>
        <taxon>Acanthomorphata</taxon>
        <taxon>Ovalentaria</taxon>
        <taxon>Ambassidae</taxon>
        <taxon>Parambassis</taxon>
    </lineage>
</organism>
<feature type="domain" description="EGF-like" evidence="18">
    <location>
        <begin position="335"/>
        <end position="372"/>
    </location>
</feature>
<evidence type="ECO:0000256" key="14">
    <source>
        <dbReference type="PROSITE-ProRule" id="PRU00076"/>
    </source>
</evidence>
<dbReference type="SMART" id="SM00179">
    <property type="entry name" value="EGF_CA"/>
    <property type="match status" value="4"/>
</dbReference>
<dbReference type="InterPro" id="IPR026823">
    <property type="entry name" value="cEGF"/>
</dbReference>
<keyword evidence="7" id="KW-0430">Lectin</keyword>
<keyword evidence="20" id="KW-1185">Reference proteome</keyword>
<dbReference type="InParanoid" id="A0A6P7KDR3"/>
<proteinExistence type="predicted"/>
<dbReference type="InterPro" id="IPR051505">
    <property type="entry name" value="C-type_lectin_domain"/>
</dbReference>
<dbReference type="FunCoup" id="A0A6P7KDR3">
    <property type="interactions" value="782"/>
</dbReference>
<dbReference type="Gene3D" id="2.10.25.10">
    <property type="entry name" value="Laminin"/>
    <property type="match status" value="5"/>
</dbReference>
<gene>
    <name evidence="21" type="primary">cd248a</name>
</gene>
<evidence type="ECO:0000256" key="2">
    <source>
        <dbReference type="ARBA" id="ARBA00022536"/>
    </source>
</evidence>
<dbReference type="FunFam" id="2.10.25.10:FF:000009">
    <property type="entry name" value="Low-density lipoprotein receptor isoform 1"/>
    <property type="match status" value="1"/>
</dbReference>
<feature type="region of interest" description="Disordered" evidence="15">
    <location>
        <begin position="650"/>
        <end position="670"/>
    </location>
</feature>
<dbReference type="InterPro" id="IPR000742">
    <property type="entry name" value="EGF"/>
</dbReference>
<feature type="chain" id="PRO_5027755302" evidence="17">
    <location>
        <begin position="29"/>
        <end position="741"/>
    </location>
</feature>
<feature type="domain" description="EGF-like" evidence="18">
    <location>
        <begin position="373"/>
        <end position="412"/>
    </location>
</feature>
<dbReference type="InterPro" id="IPR001881">
    <property type="entry name" value="EGF-like_Ca-bd_dom"/>
</dbReference>
<dbReference type="PROSITE" id="PS50026">
    <property type="entry name" value="EGF_3"/>
    <property type="match status" value="2"/>
</dbReference>
<evidence type="ECO:0000256" key="11">
    <source>
        <dbReference type="ARBA" id="ARBA00023157"/>
    </source>
</evidence>
<keyword evidence="10 16" id="KW-0472">Membrane</keyword>
<keyword evidence="13" id="KW-0325">Glycoprotein</keyword>
<keyword evidence="12" id="KW-0675">Receptor</keyword>
<accession>A0A6P7KDR3</accession>
<dbReference type="GO" id="GO:0005509">
    <property type="term" value="F:calcium ion binding"/>
    <property type="evidence" value="ECO:0007669"/>
    <property type="project" value="InterPro"/>
</dbReference>
<name>A0A6P7KDR3_9TELE</name>
<dbReference type="SUPFAM" id="SSF57184">
    <property type="entry name" value="Growth factor receptor domain"/>
    <property type="match status" value="1"/>
</dbReference>
<dbReference type="Pfam" id="PF12662">
    <property type="entry name" value="cEGF"/>
    <property type="match status" value="1"/>
</dbReference>
<dbReference type="CTD" id="323364"/>
<dbReference type="InterPro" id="IPR016187">
    <property type="entry name" value="CTDL_fold"/>
</dbReference>
<dbReference type="AlphaFoldDB" id="A0A6P7KDR3"/>
<evidence type="ECO:0000256" key="3">
    <source>
        <dbReference type="ARBA" id="ARBA00022553"/>
    </source>
</evidence>
<keyword evidence="6 17" id="KW-0732">Signal</keyword>
<dbReference type="CDD" id="cd00054">
    <property type="entry name" value="EGF_CA"/>
    <property type="match status" value="1"/>
</dbReference>
<dbReference type="PROSITE" id="PS01187">
    <property type="entry name" value="EGF_CA"/>
    <property type="match status" value="2"/>
</dbReference>
<evidence type="ECO:0000256" key="1">
    <source>
        <dbReference type="ARBA" id="ARBA00004479"/>
    </source>
</evidence>
<dbReference type="PROSITE" id="PS01186">
    <property type="entry name" value="EGF_2"/>
    <property type="match status" value="2"/>
</dbReference>
<feature type="transmembrane region" description="Helical" evidence="16">
    <location>
        <begin position="678"/>
        <end position="702"/>
    </location>
</feature>
<feature type="domain" description="C-type lectin" evidence="19">
    <location>
        <begin position="39"/>
        <end position="167"/>
    </location>
</feature>
<dbReference type="GO" id="GO:0016477">
    <property type="term" value="P:cell migration"/>
    <property type="evidence" value="ECO:0007669"/>
    <property type="project" value="TreeGrafter"/>
</dbReference>
<dbReference type="RefSeq" id="XP_028285526.1">
    <property type="nucleotide sequence ID" value="XM_028429725.1"/>
</dbReference>
<evidence type="ECO:0000256" key="16">
    <source>
        <dbReference type="SAM" id="Phobius"/>
    </source>
</evidence>
<dbReference type="Pfam" id="PF07645">
    <property type="entry name" value="EGF_CA"/>
    <property type="match status" value="2"/>
</dbReference>
<keyword evidence="9 16" id="KW-1133">Transmembrane helix</keyword>